<dbReference type="Pfam" id="PF01882">
    <property type="entry name" value="DUF58"/>
    <property type="match status" value="1"/>
</dbReference>
<keyword evidence="3" id="KW-1185">Reference proteome</keyword>
<dbReference type="AlphaFoldDB" id="A0A939EL89"/>
<dbReference type="Proteomes" id="UP000664779">
    <property type="component" value="Unassembled WGS sequence"/>
</dbReference>
<comment type="caution">
    <text evidence="2">The sequence shown here is derived from an EMBL/GenBank/DDBJ whole genome shotgun (WGS) entry which is preliminary data.</text>
</comment>
<proteinExistence type="predicted"/>
<reference evidence="2" key="1">
    <citation type="submission" date="2021-03" db="EMBL/GenBank/DDBJ databases">
        <title>Roseibium sp. CAU 1637 isolated from Incheon.</title>
        <authorList>
            <person name="Kim W."/>
        </authorList>
    </citation>
    <scope>NUCLEOTIDE SEQUENCE</scope>
    <source>
        <strain evidence="2">CAU 1637</strain>
    </source>
</reference>
<dbReference type="InterPro" id="IPR002881">
    <property type="entry name" value="DUF58"/>
</dbReference>
<evidence type="ECO:0000313" key="2">
    <source>
        <dbReference type="EMBL" id="MBO0343877.1"/>
    </source>
</evidence>
<dbReference type="PANTHER" id="PTHR33608">
    <property type="entry name" value="BLL2464 PROTEIN"/>
    <property type="match status" value="1"/>
</dbReference>
<protein>
    <submittedName>
        <fullName evidence="2">DUF58 domain-containing protein</fullName>
    </submittedName>
</protein>
<evidence type="ECO:0000313" key="3">
    <source>
        <dbReference type="Proteomes" id="UP000664779"/>
    </source>
</evidence>
<name>A0A939EL89_9HYPH</name>
<dbReference type="EMBL" id="JAFLNF010000001">
    <property type="protein sequence ID" value="MBO0343877.1"/>
    <property type="molecule type" value="Genomic_DNA"/>
</dbReference>
<evidence type="ECO:0000259" key="1">
    <source>
        <dbReference type="Pfam" id="PF01882"/>
    </source>
</evidence>
<sequence length="319" mass="35010">MTAPESKPGAAPETFGGNASIQSDAWPTIVGEARTVSDALPDLLVAASHIAASITSGWHGRRRAGPGESFWQFRPFNMGEPAKRIDWRRSARDDHLYVREREWEAAHTVWLWADLSASMAYRSRLAPSSKRDRALILLLALAELLAYSGERIGLPGITRPFSDRQAAERLADSLAHMSSAEPFPDTTGVKRFSDVVLFADLLDPADDLRSWVASVASTGARGHIVQILDPIEETFPFGGRVEFNDPESGMKLTAGRAESWRAAYQDRLERHKAEIRDIARKAGWTYTLHHTDQSASTPLLVLHAALSTSQEALGFGGVV</sequence>
<organism evidence="2 3">
    <name type="scientific">Roseibium limicola</name>
    <dbReference type="NCBI Taxonomy" id="2816037"/>
    <lineage>
        <taxon>Bacteria</taxon>
        <taxon>Pseudomonadati</taxon>
        <taxon>Pseudomonadota</taxon>
        <taxon>Alphaproteobacteria</taxon>
        <taxon>Hyphomicrobiales</taxon>
        <taxon>Stappiaceae</taxon>
        <taxon>Roseibium</taxon>
    </lineage>
</organism>
<accession>A0A939EL89</accession>
<gene>
    <name evidence="2" type="ORF">J0X15_01470</name>
</gene>
<dbReference type="RefSeq" id="WP_206937642.1">
    <property type="nucleotide sequence ID" value="NZ_JAFLNF010000001.1"/>
</dbReference>
<dbReference type="PANTHER" id="PTHR33608:SF6">
    <property type="entry name" value="BLL2464 PROTEIN"/>
    <property type="match status" value="1"/>
</dbReference>
<feature type="domain" description="DUF58" evidence="1">
    <location>
        <begin position="73"/>
        <end position="273"/>
    </location>
</feature>